<name>A0A1I6R4X2_9FLAO</name>
<keyword evidence="1" id="KW-1133">Transmembrane helix</keyword>
<reference evidence="3" key="1">
    <citation type="submission" date="2016-10" db="EMBL/GenBank/DDBJ databases">
        <authorList>
            <person name="Varghese N."/>
            <person name="Submissions S."/>
        </authorList>
    </citation>
    <scope>NUCLEOTIDE SEQUENCE [LARGE SCALE GENOMIC DNA]</scope>
    <source>
        <strain evidence="3">DSM 24450</strain>
    </source>
</reference>
<feature type="transmembrane region" description="Helical" evidence="1">
    <location>
        <begin position="12"/>
        <end position="30"/>
    </location>
</feature>
<dbReference type="OrthoDB" id="2915162at2"/>
<feature type="transmembrane region" description="Helical" evidence="1">
    <location>
        <begin position="42"/>
        <end position="64"/>
    </location>
</feature>
<dbReference type="AlphaFoldDB" id="A0A1I6R4X2"/>
<dbReference type="Proteomes" id="UP000199312">
    <property type="component" value="Unassembled WGS sequence"/>
</dbReference>
<organism evidence="2 3">
    <name type="scientific">Lutibacter maritimus</name>
    <dbReference type="NCBI Taxonomy" id="593133"/>
    <lineage>
        <taxon>Bacteria</taxon>
        <taxon>Pseudomonadati</taxon>
        <taxon>Bacteroidota</taxon>
        <taxon>Flavobacteriia</taxon>
        <taxon>Flavobacteriales</taxon>
        <taxon>Flavobacteriaceae</taxon>
        <taxon>Lutibacter</taxon>
    </lineage>
</organism>
<proteinExistence type="predicted"/>
<evidence type="ECO:0000256" key="1">
    <source>
        <dbReference type="SAM" id="Phobius"/>
    </source>
</evidence>
<keyword evidence="1" id="KW-0812">Transmembrane</keyword>
<dbReference type="STRING" id="593133.SAMN04488006_2199"/>
<accession>A0A1I6R4X2</accession>
<protein>
    <submittedName>
        <fullName evidence="2">Uncharacterized protein</fullName>
    </submittedName>
</protein>
<keyword evidence="1" id="KW-0472">Membrane</keyword>
<keyword evidence="3" id="KW-1185">Reference proteome</keyword>
<dbReference type="RefSeq" id="WP_090226181.1">
    <property type="nucleotide sequence ID" value="NZ_FOZP01000005.1"/>
</dbReference>
<gene>
    <name evidence="2" type="ORF">SAMN04488006_2199</name>
</gene>
<evidence type="ECO:0000313" key="3">
    <source>
        <dbReference type="Proteomes" id="UP000199312"/>
    </source>
</evidence>
<dbReference type="EMBL" id="FOZP01000005">
    <property type="protein sequence ID" value="SFS59664.1"/>
    <property type="molecule type" value="Genomic_DNA"/>
</dbReference>
<evidence type="ECO:0000313" key="2">
    <source>
        <dbReference type="EMBL" id="SFS59664.1"/>
    </source>
</evidence>
<sequence>MENTSTFLAKFWGWYLIIFFLILSFNPKRIVQIIRDLKDQKFVIITSFIAIIIGLLNILFHNIWENNWTVIITLIGWLSLLLGLSLFIFPQRTVNWLNFVNVKFVQLLYMLLFLIGIFLLSMAYGFVFV</sequence>
<feature type="transmembrane region" description="Helical" evidence="1">
    <location>
        <begin position="109"/>
        <end position="127"/>
    </location>
</feature>
<feature type="transmembrane region" description="Helical" evidence="1">
    <location>
        <begin position="70"/>
        <end position="89"/>
    </location>
</feature>